<keyword evidence="4" id="KW-0547">Nucleotide-binding</keyword>
<evidence type="ECO:0000256" key="6">
    <source>
        <dbReference type="ARBA" id="ARBA00022840"/>
    </source>
</evidence>
<dbReference type="RefSeq" id="WP_188496741.1">
    <property type="nucleotide sequence ID" value="NZ_BMFV01000008.1"/>
</dbReference>
<dbReference type="GO" id="GO:0043590">
    <property type="term" value="C:bacterial nucleoid"/>
    <property type="evidence" value="ECO:0007669"/>
    <property type="project" value="TreeGrafter"/>
</dbReference>
<dbReference type="EMBL" id="BMFV01000008">
    <property type="protein sequence ID" value="GGH79498.1"/>
    <property type="molecule type" value="Genomic_DNA"/>
</dbReference>
<dbReference type="InterPro" id="IPR004604">
    <property type="entry name" value="DNA_recomb/repair_RecN"/>
</dbReference>
<dbReference type="AlphaFoldDB" id="A0A8J2ZUT4"/>
<evidence type="ECO:0000256" key="1">
    <source>
        <dbReference type="ARBA" id="ARBA00003618"/>
    </source>
</evidence>
<reference evidence="11" key="1">
    <citation type="journal article" date="2014" name="Int. J. Syst. Evol. Microbiol.">
        <title>Complete genome sequence of Corynebacterium casei LMG S-19264T (=DSM 44701T), isolated from a smear-ripened cheese.</title>
        <authorList>
            <consortium name="US DOE Joint Genome Institute (JGI-PGF)"/>
            <person name="Walter F."/>
            <person name="Albersmeier A."/>
            <person name="Kalinowski J."/>
            <person name="Ruckert C."/>
        </authorList>
    </citation>
    <scope>NUCLEOTIDE SEQUENCE</scope>
    <source>
        <strain evidence="11">CGMCC 1.12777</strain>
    </source>
</reference>
<accession>A0A8J2ZUT4</accession>
<dbReference type="GO" id="GO:0005524">
    <property type="term" value="F:ATP binding"/>
    <property type="evidence" value="ECO:0007669"/>
    <property type="project" value="UniProtKB-KW"/>
</dbReference>
<comment type="function">
    <text evidence="1 9">May be involved in recombinational repair of damaged DNA.</text>
</comment>
<gene>
    <name evidence="11" type="primary">recN</name>
    <name evidence="11" type="ORF">GCM10007096_14510</name>
</gene>
<evidence type="ECO:0000256" key="4">
    <source>
        <dbReference type="ARBA" id="ARBA00022741"/>
    </source>
</evidence>
<dbReference type="GO" id="GO:0006310">
    <property type="term" value="P:DNA recombination"/>
    <property type="evidence" value="ECO:0007669"/>
    <property type="project" value="InterPro"/>
</dbReference>
<reference evidence="11" key="2">
    <citation type="submission" date="2020-09" db="EMBL/GenBank/DDBJ databases">
        <authorList>
            <person name="Sun Q."/>
            <person name="Zhou Y."/>
        </authorList>
    </citation>
    <scope>NUCLEOTIDE SEQUENCE</scope>
    <source>
        <strain evidence="11">CGMCC 1.12777</strain>
    </source>
</reference>
<keyword evidence="7 9" id="KW-0234">DNA repair</keyword>
<evidence type="ECO:0000259" key="10">
    <source>
        <dbReference type="Pfam" id="PF02463"/>
    </source>
</evidence>
<organism evidence="11 12">
    <name type="scientific">Pullulanibacillus pueri</name>
    <dbReference type="NCBI Taxonomy" id="1437324"/>
    <lineage>
        <taxon>Bacteria</taxon>
        <taxon>Bacillati</taxon>
        <taxon>Bacillota</taxon>
        <taxon>Bacilli</taxon>
        <taxon>Bacillales</taxon>
        <taxon>Sporolactobacillaceae</taxon>
        <taxon>Pullulanibacillus</taxon>
    </lineage>
</organism>
<evidence type="ECO:0000313" key="11">
    <source>
        <dbReference type="EMBL" id="GGH79498.1"/>
    </source>
</evidence>
<dbReference type="PIRSF" id="PIRSF003128">
    <property type="entry name" value="RecN"/>
    <property type="match status" value="1"/>
</dbReference>
<proteinExistence type="inferred from homology"/>
<dbReference type="CDD" id="cd03241">
    <property type="entry name" value="ABC_RecN"/>
    <property type="match status" value="2"/>
</dbReference>
<dbReference type="FunFam" id="3.40.50.300:FF:000356">
    <property type="entry name" value="DNA repair protein RecN"/>
    <property type="match status" value="1"/>
</dbReference>
<dbReference type="InterPro" id="IPR003395">
    <property type="entry name" value="RecF/RecN/SMC_N"/>
</dbReference>
<comment type="similarity">
    <text evidence="2 9">Belongs to the RecN family.</text>
</comment>
<dbReference type="Proteomes" id="UP000656813">
    <property type="component" value="Unassembled WGS sequence"/>
</dbReference>
<dbReference type="Pfam" id="PF02463">
    <property type="entry name" value="SMC_N"/>
    <property type="match status" value="1"/>
</dbReference>
<keyword evidence="6" id="KW-0067">ATP-binding</keyword>
<dbReference type="Gene3D" id="3.40.50.300">
    <property type="entry name" value="P-loop containing nucleotide triphosphate hydrolases"/>
    <property type="match status" value="2"/>
</dbReference>
<dbReference type="GO" id="GO:0009432">
    <property type="term" value="P:SOS response"/>
    <property type="evidence" value="ECO:0007669"/>
    <property type="project" value="TreeGrafter"/>
</dbReference>
<comment type="caution">
    <text evidence="11">The sequence shown here is derived from an EMBL/GenBank/DDBJ whole genome shotgun (WGS) entry which is preliminary data.</text>
</comment>
<name>A0A8J2ZUT4_9BACL</name>
<dbReference type="GO" id="GO:0006281">
    <property type="term" value="P:DNA repair"/>
    <property type="evidence" value="ECO:0007669"/>
    <property type="project" value="UniProtKB-KW"/>
</dbReference>
<evidence type="ECO:0000256" key="5">
    <source>
        <dbReference type="ARBA" id="ARBA00022763"/>
    </source>
</evidence>
<protein>
    <recommendedName>
        <fullName evidence="3 9">DNA repair protein RecN</fullName>
    </recommendedName>
    <alternativeName>
        <fullName evidence="8 9">Recombination protein N</fullName>
    </alternativeName>
</protein>
<keyword evidence="12" id="KW-1185">Reference proteome</keyword>
<evidence type="ECO:0000256" key="2">
    <source>
        <dbReference type="ARBA" id="ARBA00009441"/>
    </source>
</evidence>
<dbReference type="PANTHER" id="PTHR11059">
    <property type="entry name" value="DNA REPAIR PROTEIN RECN"/>
    <property type="match status" value="1"/>
</dbReference>
<evidence type="ECO:0000256" key="8">
    <source>
        <dbReference type="ARBA" id="ARBA00033408"/>
    </source>
</evidence>
<evidence type="ECO:0000256" key="3">
    <source>
        <dbReference type="ARBA" id="ARBA00021315"/>
    </source>
</evidence>
<dbReference type="PANTHER" id="PTHR11059:SF0">
    <property type="entry name" value="DNA REPAIR PROTEIN RECN"/>
    <property type="match status" value="1"/>
</dbReference>
<dbReference type="InterPro" id="IPR027417">
    <property type="entry name" value="P-loop_NTPase"/>
</dbReference>
<dbReference type="NCBIfam" id="TIGR00634">
    <property type="entry name" value="recN"/>
    <property type="match status" value="1"/>
</dbReference>
<dbReference type="SUPFAM" id="SSF52540">
    <property type="entry name" value="P-loop containing nucleoside triphosphate hydrolases"/>
    <property type="match status" value="1"/>
</dbReference>
<evidence type="ECO:0000313" key="12">
    <source>
        <dbReference type="Proteomes" id="UP000656813"/>
    </source>
</evidence>
<sequence length="566" mass="64615">MLVELRVENFAIIEKLNISFEDGLTVITGETGAGKSIIIDAITLLVGGRGSSEYVRHGAQKAEIEALFDITGSNACKAVLKDIGIDDGDDMVILRRQIYSNGKSVCRVNGKMVTLSHLREVGQYLIDIHGQNEHQELLHSENHIQLLDRFGGPKLESLKKEYSAYYHEAREIYSKIQQFSDNERHIAQRLDLLRYQMKEIEEAAIKEDEETFLMEEKRKLNNFERIHEAVATSYEALSGEQKGLDWLRIAVNELEHVQALESDLDEMTHAISNHFYTLEDQMYRLRDYLDQMEYEPGRIDQVEARLNEFNNLKRKYGRTLSDVLAYYEDIKREYDDLMDRDQTIEDLSGQLKTYMDKLRTHAEALSSIRKQAAQKLTKAINRELKDLYMEKARFDVVVKASNKAPEDLNTYSREGIDRVEFYIATNPGEPLKPLARIASGGEMSRIMLALKSHFKSFQGITSIIFDEVDTGVSGRVAQAMAEKIFQLSQASQIFCITHLPQVAAMADHHLFISKEVKGNRTKTTVTRLNEDDQASEIARMISGVEMTDLTKQHAYELLGLAKEVKA</sequence>
<dbReference type="NCBIfam" id="NF008121">
    <property type="entry name" value="PRK10869.1"/>
    <property type="match status" value="1"/>
</dbReference>
<dbReference type="FunFam" id="3.40.50.300:FF:000319">
    <property type="entry name" value="DNA repair protein RecN"/>
    <property type="match status" value="1"/>
</dbReference>
<evidence type="ECO:0000256" key="9">
    <source>
        <dbReference type="PIRNR" id="PIRNR003128"/>
    </source>
</evidence>
<feature type="domain" description="RecF/RecN/SMC N-terminal" evidence="10">
    <location>
        <begin position="2"/>
        <end position="516"/>
    </location>
</feature>
<keyword evidence="5 9" id="KW-0227">DNA damage</keyword>
<evidence type="ECO:0000256" key="7">
    <source>
        <dbReference type="ARBA" id="ARBA00023204"/>
    </source>
</evidence>